<dbReference type="Gene3D" id="3.40.140.10">
    <property type="entry name" value="Cytidine Deaminase, domain 2"/>
    <property type="match status" value="1"/>
</dbReference>
<dbReference type="PROSITE" id="PS51747">
    <property type="entry name" value="CYT_DCMP_DEAMINASES_2"/>
    <property type="match status" value="1"/>
</dbReference>
<feature type="binding site" evidence="8">
    <location>
        <position position="85"/>
    </location>
    <ligand>
        <name>Zn(2+)</name>
        <dbReference type="ChEBI" id="CHEBI:29105"/>
        <note>catalytic</note>
    </ligand>
</feature>
<dbReference type="EC" id="3.5.4.33" evidence="8"/>
<keyword evidence="6 8" id="KW-0862">Zinc</keyword>
<evidence type="ECO:0000256" key="6">
    <source>
        <dbReference type="ARBA" id="ARBA00022833"/>
    </source>
</evidence>
<feature type="active site" description="Proton donor" evidence="8">
    <location>
        <position position="54"/>
    </location>
</feature>
<evidence type="ECO:0000256" key="8">
    <source>
        <dbReference type="HAMAP-Rule" id="MF_00972"/>
    </source>
</evidence>
<accession>F6DL23</accession>
<dbReference type="RefSeq" id="WP_013840114.1">
    <property type="nucleotide sequence ID" value="NC_015589.1"/>
</dbReference>
<comment type="function">
    <text evidence="8">Catalyzes the deamination of adenosine to inosine at the wobble position 34 of tRNA(Arg2).</text>
</comment>
<evidence type="ECO:0000259" key="9">
    <source>
        <dbReference type="PROSITE" id="PS51747"/>
    </source>
</evidence>
<evidence type="ECO:0000313" key="10">
    <source>
        <dbReference type="EMBL" id="AEG58332.1"/>
    </source>
</evidence>
<dbReference type="GO" id="GO:0002100">
    <property type="term" value="P:tRNA wobble adenosine to inosine editing"/>
    <property type="evidence" value="ECO:0007669"/>
    <property type="project" value="UniProtKB-UniRule"/>
</dbReference>
<dbReference type="Proteomes" id="UP000009234">
    <property type="component" value="Chromosome"/>
</dbReference>
<organism evidence="10 11">
    <name type="scientific">Desulforamulus ruminis (strain ATCC 23193 / DSM 2154 / NCIMB 8452 / DL)</name>
    <name type="common">Desulfotomaculum ruminis</name>
    <dbReference type="NCBI Taxonomy" id="696281"/>
    <lineage>
        <taxon>Bacteria</taxon>
        <taxon>Bacillati</taxon>
        <taxon>Bacillota</taxon>
        <taxon>Clostridia</taxon>
        <taxon>Eubacteriales</taxon>
        <taxon>Peptococcaceae</taxon>
        <taxon>Desulforamulus</taxon>
    </lineage>
</organism>
<dbReference type="FunFam" id="3.40.140.10:FF:000005">
    <property type="entry name" value="tRNA-specific adenosine deaminase"/>
    <property type="match status" value="1"/>
</dbReference>
<dbReference type="InterPro" id="IPR002125">
    <property type="entry name" value="CMP_dCMP_dom"/>
</dbReference>
<keyword evidence="4 8" id="KW-0479">Metal-binding</keyword>
<dbReference type="InterPro" id="IPR058535">
    <property type="entry name" value="MafB19-deam"/>
</dbReference>
<dbReference type="PROSITE" id="PS00903">
    <property type="entry name" value="CYT_DCMP_DEAMINASES_1"/>
    <property type="match status" value="1"/>
</dbReference>
<dbReference type="GO" id="GO:0052717">
    <property type="term" value="F:tRNA-specific adenosine-34 deaminase activity"/>
    <property type="evidence" value="ECO:0007669"/>
    <property type="project" value="UniProtKB-UniRule"/>
</dbReference>
<proteinExistence type="inferred from homology"/>
<evidence type="ECO:0000313" key="11">
    <source>
        <dbReference type="Proteomes" id="UP000009234"/>
    </source>
</evidence>
<dbReference type="InterPro" id="IPR016192">
    <property type="entry name" value="APOBEC/CMP_deaminase_Zn-bd"/>
</dbReference>
<name>F6DL23_DESRL</name>
<dbReference type="Pfam" id="PF14437">
    <property type="entry name" value="MafB19-deam"/>
    <property type="match status" value="1"/>
</dbReference>
<dbReference type="InterPro" id="IPR016193">
    <property type="entry name" value="Cytidine_deaminase-like"/>
</dbReference>
<dbReference type="eggNOG" id="COG0590">
    <property type="taxonomic scope" value="Bacteria"/>
</dbReference>
<evidence type="ECO:0000256" key="4">
    <source>
        <dbReference type="ARBA" id="ARBA00022723"/>
    </source>
</evidence>
<protein>
    <recommendedName>
        <fullName evidence="8">tRNA-specific adenosine deaminase</fullName>
        <ecNumber evidence="8">3.5.4.33</ecNumber>
    </recommendedName>
</protein>
<feature type="binding site" evidence="8">
    <location>
        <position position="82"/>
    </location>
    <ligand>
        <name>Zn(2+)</name>
        <dbReference type="ChEBI" id="CHEBI:29105"/>
        <note>catalytic</note>
    </ligand>
</feature>
<evidence type="ECO:0000256" key="5">
    <source>
        <dbReference type="ARBA" id="ARBA00022801"/>
    </source>
</evidence>
<feature type="binding site" evidence="8">
    <location>
        <position position="52"/>
    </location>
    <ligand>
        <name>Zn(2+)</name>
        <dbReference type="ChEBI" id="CHEBI:29105"/>
        <note>catalytic</note>
    </ligand>
</feature>
<dbReference type="NCBIfam" id="NF008113">
    <property type="entry name" value="PRK10860.1"/>
    <property type="match status" value="1"/>
</dbReference>
<dbReference type="PANTHER" id="PTHR11079:SF202">
    <property type="entry name" value="TRNA-SPECIFIC ADENOSINE DEAMINASE"/>
    <property type="match status" value="1"/>
</dbReference>
<gene>
    <name evidence="8" type="primary">tadA</name>
    <name evidence="10" type="ordered locus">Desru_0026</name>
</gene>
<evidence type="ECO:0000256" key="7">
    <source>
        <dbReference type="ARBA" id="ARBA00048045"/>
    </source>
</evidence>
<evidence type="ECO:0000256" key="2">
    <source>
        <dbReference type="ARBA" id="ARBA00011738"/>
    </source>
</evidence>
<dbReference type="SUPFAM" id="SSF53927">
    <property type="entry name" value="Cytidine deaminase-like"/>
    <property type="match status" value="1"/>
</dbReference>
<dbReference type="KEGG" id="dru:Desru_0026"/>
<evidence type="ECO:0000256" key="1">
    <source>
        <dbReference type="ARBA" id="ARBA00010669"/>
    </source>
</evidence>
<sequence length="150" mass="16570">MSHATYMREALLEAQRAADKGEVPIGAVVVAQGAIVGRGHDLRESLCDASAHAEILAMREAAKHLGDWRLNHATLYVTVEPCAMCAGAIVQFRVRRLVYGVPNPKAGSVDSILNIVHQPKFNHRVEVISGILEDECREIIQNFFKSLREK</sequence>
<dbReference type="STRING" id="696281.Desru_0026"/>
<comment type="cofactor">
    <cofactor evidence="8">
        <name>Zn(2+)</name>
        <dbReference type="ChEBI" id="CHEBI:29105"/>
    </cofactor>
    <text evidence="8">Binds 1 zinc ion per subunit.</text>
</comment>
<dbReference type="HOGENOM" id="CLU_025810_3_2_9"/>
<comment type="catalytic activity">
    <reaction evidence="7 8">
        <text>adenosine(34) in tRNA + H2O + H(+) = inosine(34) in tRNA + NH4(+)</text>
        <dbReference type="Rhea" id="RHEA:43168"/>
        <dbReference type="Rhea" id="RHEA-COMP:10373"/>
        <dbReference type="Rhea" id="RHEA-COMP:10374"/>
        <dbReference type="ChEBI" id="CHEBI:15377"/>
        <dbReference type="ChEBI" id="CHEBI:15378"/>
        <dbReference type="ChEBI" id="CHEBI:28938"/>
        <dbReference type="ChEBI" id="CHEBI:74411"/>
        <dbReference type="ChEBI" id="CHEBI:82852"/>
        <dbReference type="EC" id="3.5.4.33"/>
    </reaction>
</comment>
<comment type="similarity">
    <text evidence="1">Belongs to the cytidine and deoxycytidylate deaminase family. ADAT2 subfamily.</text>
</comment>
<keyword evidence="5 8" id="KW-0378">Hydrolase</keyword>
<dbReference type="EMBL" id="CP002780">
    <property type="protein sequence ID" value="AEG58332.1"/>
    <property type="molecule type" value="Genomic_DNA"/>
</dbReference>
<dbReference type="PANTHER" id="PTHR11079">
    <property type="entry name" value="CYTOSINE DEAMINASE FAMILY MEMBER"/>
    <property type="match status" value="1"/>
</dbReference>
<reference evidence="10 11" key="2">
    <citation type="journal article" date="2012" name="Stand. Genomic Sci.">
        <title>Complete genome sequence of the sulfate-reducing firmicute Desulfotomaculum ruminis type strain (DL(T)).</title>
        <authorList>
            <person name="Spring S."/>
            <person name="Visser M."/>
            <person name="Lu M."/>
            <person name="Copeland A."/>
            <person name="Lapidus A."/>
            <person name="Lucas S."/>
            <person name="Cheng J.F."/>
            <person name="Han C."/>
            <person name="Tapia R."/>
            <person name="Goodwin L.A."/>
            <person name="Pitluck S."/>
            <person name="Ivanova N."/>
            <person name="Land M."/>
            <person name="Hauser L."/>
            <person name="Larimer F."/>
            <person name="Rohde M."/>
            <person name="Goker M."/>
            <person name="Detter J.C."/>
            <person name="Kyrpides N.C."/>
            <person name="Woyke T."/>
            <person name="Schaap P.J."/>
            <person name="Plugge C.M."/>
            <person name="Muyzer G."/>
            <person name="Kuever J."/>
            <person name="Pereira I.A."/>
            <person name="Parshina S.N."/>
            <person name="Bernier-Latmani R."/>
            <person name="Stams A.J."/>
            <person name="Klenk H.P."/>
        </authorList>
    </citation>
    <scope>NUCLEOTIDE SEQUENCE [LARGE SCALE GENOMIC DNA]</scope>
    <source>
        <strain evidence="11">ATCC 23193 / DSM 2154 / NCIB 8452 / DL</strain>
    </source>
</reference>
<keyword evidence="3 8" id="KW-0819">tRNA processing</keyword>
<dbReference type="GO" id="GO:0008270">
    <property type="term" value="F:zinc ion binding"/>
    <property type="evidence" value="ECO:0007669"/>
    <property type="project" value="UniProtKB-UniRule"/>
</dbReference>
<evidence type="ECO:0000256" key="3">
    <source>
        <dbReference type="ARBA" id="ARBA00022694"/>
    </source>
</evidence>
<feature type="domain" description="CMP/dCMP-type deaminase" evidence="9">
    <location>
        <begin position="1"/>
        <end position="110"/>
    </location>
</feature>
<dbReference type="AlphaFoldDB" id="F6DL23"/>
<keyword evidence="11" id="KW-1185">Reference proteome</keyword>
<reference evidence="11" key="1">
    <citation type="submission" date="2011-05" db="EMBL/GenBank/DDBJ databases">
        <title>Complete sequence of Desulfotomaculum ruminis DSM 2154.</title>
        <authorList>
            <person name="Lucas S."/>
            <person name="Copeland A."/>
            <person name="Lapidus A."/>
            <person name="Cheng J.-F."/>
            <person name="Goodwin L."/>
            <person name="Pitluck S."/>
            <person name="Lu M."/>
            <person name="Detter J.C."/>
            <person name="Han C."/>
            <person name="Tapia R."/>
            <person name="Land M."/>
            <person name="Hauser L."/>
            <person name="Kyrpides N."/>
            <person name="Ivanova N."/>
            <person name="Mikhailova N."/>
            <person name="Pagani I."/>
            <person name="Stams A.J.M."/>
            <person name="Plugge C.M."/>
            <person name="Muyzer G."/>
            <person name="Kuever J."/>
            <person name="Parshina S.N."/>
            <person name="Ivanova A.E."/>
            <person name="Nazina T.N."/>
            <person name="Brambilla E."/>
            <person name="Spring S."/>
            <person name="Klenk H.-P."/>
            <person name="Woyke T."/>
        </authorList>
    </citation>
    <scope>NUCLEOTIDE SEQUENCE [LARGE SCALE GENOMIC DNA]</scope>
    <source>
        <strain evidence="11">ATCC 23193 / DSM 2154 / NCIB 8452 / DL</strain>
    </source>
</reference>
<dbReference type="HAMAP" id="MF_00972">
    <property type="entry name" value="tRNA_aden_deaminase"/>
    <property type="match status" value="1"/>
</dbReference>
<comment type="subunit">
    <text evidence="2 8">Homodimer.</text>
</comment>
<dbReference type="InterPro" id="IPR028883">
    <property type="entry name" value="tRNA_aden_deaminase"/>
</dbReference>
<dbReference type="CDD" id="cd01285">
    <property type="entry name" value="nucleoside_deaminase"/>
    <property type="match status" value="1"/>
</dbReference>